<evidence type="ECO:0000313" key="4">
    <source>
        <dbReference type="Proteomes" id="UP000193834"/>
    </source>
</evidence>
<keyword evidence="1" id="KW-0547">Nucleotide-binding</keyword>
<dbReference type="InterPro" id="IPR026838">
    <property type="entry name" value="YheC/D"/>
</dbReference>
<proteinExistence type="predicted"/>
<organism evidence="3 4">
    <name type="scientific">Paenibacillus aquistagni</name>
    <dbReference type="NCBI Taxonomy" id="1852522"/>
    <lineage>
        <taxon>Bacteria</taxon>
        <taxon>Bacillati</taxon>
        <taxon>Bacillota</taxon>
        <taxon>Bacilli</taxon>
        <taxon>Bacillales</taxon>
        <taxon>Paenibacillaceae</taxon>
        <taxon>Paenibacillus</taxon>
    </lineage>
</organism>
<keyword evidence="1" id="KW-0067">ATP-binding</keyword>
<dbReference type="RefSeq" id="WP_085496599.1">
    <property type="nucleotide sequence ID" value="NZ_FXAZ01000005.1"/>
</dbReference>
<dbReference type="Pfam" id="PF14398">
    <property type="entry name" value="ATPgrasp_YheCD"/>
    <property type="match status" value="1"/>
</dbReference>
<sequence>MSLTVCNVHLTPKSEKMVYVSHTLLKQLNLSGKRSVRLHLGSSSIPVTVKPIRKAGKHMYIPASLRQRFRVPKSGSVFLLNETEGEVQLGPLIGIMSDAAQRSSTHPFGSRTSFIKQILKAGSKKGYVFAFAPRDINWQNETVYAYFINEAGTWVRRTVPLPDVIYNRLPSRKAETSTYINTLRERFVRRNIPFFNWSFFNKSDVYALLKDEVAANRYVPESVMNPNADVIKDMLDKHQFVYYKPTAGSLGIGIYRLTYLPKKGYFARYTTGGKNILLRFKKFSSLMRMLEGRHGRSLRNYVVQQGVRLAEIDGCPIDFRFHVHKNGENKWVVVGIGAKKAGKGSVTTHVKNGGQLMTPKQALERTFGDRAGEIIDKAKDVAVELAEAIERNYPHRLGELGFDLGIDRDEQVWMFEANAKPGRSIFKHPALRSEGRSSVEHILEHCLYLSKFHRREEP</sequence>
<dbReference type="InterPro" id="IPR011761">
    <property type="entry name" value="ATP-grasp"/>
</dbReference>
<keyword evidence="4" id="KW-1185">Reference proteome</keyword>
<evidence type="ECO:0000256" key="1">
    <source>
        <dbReference type="PROSITE-ProRule" id="PRU00409"/>
    </source>
</evidence>
<dbReference type="OrthoDB" id="7869153at2"/>
<accession>A0A1X7LK67</accession>
<dbReference type="AlphaFoldDB" id="A0A1X7LK67"/>
<dbReference type="STRING" id="1852522.SAMN06295960_3686"/>
<evidence type="ECO:0000313" key="3">
    <source>
        <dbReference type="EMBL" id="SMG54266.1"/>
    </source>
</evidence>
<feature type="domain" description="ATP-grasp" evidence="2">
    <location>
        <begin position="373"/>
        <end position="447"/>
    </location>
</feature>
<dbReference type="PROSITE" id="PS50975">
    <property type="entry name" value="ATP_GRASP"/>
    <property type="match status" value="1"/>
</dbReference>
<gene>
    <name evidence="3" type="ORF">SAMN06295960_3686</name>
</gene>
<dbReference type="GO" id="GO:0046872">
    <property type="term" value="F:metal ion binding"/>
    <property type="evidence" value="ECO:0007669"/>
    <property type="project" value="InterPro"/>
</dbReference>
<evidence type="ECO:0000259" key="2">
    <source>
        <dbReference type="PROSITE" id="PS50975"/>
    </source>
</evidence>
<protein>
    <submittedName>
        <fullName evidence="3">YheC/D like ATP-grasp</fullName>
    </submittedName>
</protein>
<reference evidence="3 4" key="1">
    <citation type="submission" date="2017-04" db="EMBL/GenBank/DDBJ databases">
        <authorList>
            <person name="Afonso C.L."/>
            <person name="Miller P.J."/>
            <person name="Scott M.A."/>
            <person name="Spackman E."/>
            <person name="Goraichik I."/>
            <person name="Dimitrov K.M."/>
            <person name="Suarez D.L."/>
            <person name="Swayne D.E."/>
        </authorList>
    </citation>
    <scope>NUCLEOTIDE SEQUENCE [LARGE SCALE GENOMIC DNA]</scope>
    <source>
        <strain evidence="3 4">11</strain>
    </source>
</reference>
<name>A0A1X7LK67_9BACL</name>
<dbReference type="Proteomes" id="UP000193834">
    <property type="component" value="Unassembled WGS sequence"/>
</dbReference>
<dbReference type="GO" id="GO:0005524">
    <property type="term" value="F:ATP binding"/>
    <property type="evidence" value="ECO:0007669"/>
    <property type="project" value="UniProtKB-UniRule"/>
</dbReference>
<dbReference type="SUPFAM" id="SSF56059">
    <property type="entry name" value="Glutathione synthetase ATP-binding domain-like"/>
    <property type="match status" value="1"/>
</dbReference>
<dbReference type="EMBL" id="FXAZ01000005">
    <property type="protein sequence ID" value="SMG54266.1"/>
    <property type="molecule type" value="Genomic_DNA"/>
</dbReference>